<reference evidence="4" key="1">
    <citation type="submission" date="2023-03" db="EMBL/GenBank/DDBJ databases">
        <title>Massive genome expansion in bonnet fungi (Mycena s.s.) driven by repeated elements and novel gene families across ecological guilds.</title>
        <authorList>
            <consortium name="Lawrence Berkeley National Laboratory"/>
            <person name="Harder C.B."/>
            <person name="Miyauchi S."/>
            <person name="Viragh M."/>
            <person name="Kuo A."/>
            <person name="Thoen E."/>
            <person name="Andreopoulos B."/>
            <person name="Lu D."/>
            <person name="Skrede I."/>
            <person name="Drula E."/>
            <person name="Henrissat B."/>
            <person name="Morin E."/>
            <person name="Kohler A."/>
            <person name="Barry K."/>
            <person name="LaButti K."/>
            <person name="Morin E."/>
            <person name="Salamov A."/>
            <person name="Lipzen A."/>
            <person name="Mereny Z."/>
            <person name="Hegedus B."/>
            <person name="Baldrian P."/>
            <person name="Stursova M."/>
            <person name="Weitz H."/>
            <person name="Taylor A."/>
            <person name="Grigoriev I.V."/>
            <person name="Nagy L.G."/>
            <person name="Martin F."/>
            <person name="Kauserud H."/>
        </authorList>
    </citation>
    <scope>NUCLEOTIDE SEQUENCE</scope>
    <source>
        <strain evidence="4">CBHHK200</strain>
    </source>
</reference>
<comment type="caution">
    <text evidence="4">The sequence shown here is derived from an EMBL/GenBank/DDBJ whole genome shotgun (WGS) entry which is preliminary data.</text>
</comment>
<keyword evidence="5" id="KW-1185">Reference proteome</keyword>
<dbReference type="CDD" id="cd19757">
    <property type="entry name" value="Bbox1"/>
    <property type="match status" value="1"/>
</dbReference>
<evidence type="ECO:0000259" key="3">
    <source>
        <dbReference type="Pfam" id="PF18803"/>
    </source>
</evidence>
<protein>
    <recommendedName>
        <fullName evidence="3">CxC2-like cysteine cluster KDZ transposase-associated domain-containing protein</fullName>
    </recommendedName>
</protein>
<evidence type="ECO:0000256" key="1">
    <source>
        <dbReference type="SAM" id="MobiDB-lite"/>
    </source>
</evidence>
<feature type="domain" description="CxC2-like cysteine cluster KDZ transposase-associated" evidence="3">
    <location>
        <begin position="251"/>
        <end position="352"/>
    </location>
</feature>
<dbReference type="EMBL" id="JARJCM010000102">
    <property type="protein sequence ID" value="KAJ7029319.1"/>
    <property type="molecule type" value="Genomic_DNA"/>
</dbReference>
<dbReference type="Pfam" id="PF18758">
    <property type="entry name" value="KDZ"/>
    <property type="match status" value="1"/>
</dbReference>
<dbReference type="AlphaFoldDB" id="A0AAD6X1Z5"/>
<evidence type="ECO:0000313" key="4">
    <source>
        <dbReference type="EMBL" id="KAJ7029319.1"/>
    </source>
</evidence>
<keyword evidence="2" id="KW-0732">Signal</keyword>
<dbReference type="Pfam" id="PF18803">
    <property type="entry name" value="CxC2"/>
    <property type="match status" value="1"/>
</dbReference>
<proteinExistence type="predicted"/>
<evidence type="ECO:0000313" key="5">
    <source>
        <dbReference type="Proteomes" id="UP001218188"/>
    </source>
</evidence>
<dbReference type="PANTHER" id="PTHR33096">
    <property type="entry name" value="CXC2 DOMAIN-CONTAINING PROTEIN"/>
    <property type="match status" value="1"/>
</dbReference>
<dbReference type="PANTHER" id="PTHR33096:SF1">
    <property type="entry name" value="CXC1-LIKE CYSTEINE CLUSTER ASSOCIATED WITH KDZ TRANSPOSASES DOMAIN-CONTAINING PROTEIN"/>
    <property type="match status" value="1"/>
</dbReference>
<gene>
    <name evidence="4" type="ORF">C8F04DRAFT_1264981</name>
</gene>
<dbReference type="InterPro" id="IPR041457">
    <property type="entry name" value="CxC2_KDZ-assoc"/>
</dbReference>
<accession>A0AAD6X1Z5</accession>
<organism evidence="4 5">
    <name type="scientific">Mycena alexandri</name>
    <dbReference type="NCBI Taxonomy" id="1745969"/>
    <lineage>
        <taxon>Eukaryota</taxon>
        <taxon>Fungi</taxon>
        <taxon>Dikarya</taxon>
        <taxon>Basidiomycota</taxon>
        <taxon>Agaricomycotina</taxon>
        <taxon>Agaricomycetes</taxon>
        <taxon>Agaricomycetidae</taxon>
        <taxon>Agaricales</taxon>
        <taxon>Marasmiineae</taxon>
        <taxon>Mycenaceae</taxon>
        <taxon>Mycena</taxon>
    </lineage>
</organism>
<feature type="signal peptide" evidence="2">
    <location>
        <begin position="1"/>
        <end position="21"/>
    </location>
</feature>
<feature type="chain" id="PRO_5041922007" description="CxC2-like cysteine cluster KDZ transposase-associated domain-containing protein" evidence="2">
    <location>
        <begin position="22"/>
        <end position="1162"/>
    </location>
</feature>
<dbReference type="InterPro" id="IPR040521">
    <property type="entry name" value="KDZ"/>
</dbReference>
<feature type="region of interest" description="Disordered" evidence="1">
    <location>
        <begin position="147"/>
        <end position="167"/>
    </location>
</feature>
<feature type="compositionally biased region" description="Acidic residues" evidence="1">
    <location>
        <begin position="1127"/>
        <end position="1142"/>
    </location>
</feature>
<evidence type="ECO:0000256" key="2">
    <source>
        <dbReference type="SAM" id="SignalP"/>
    </source>
</evidence>
<dbReference type="Proteomes" id="UP001218188">
    <property type="component" value="Unassembled WGS sequence"/>
</dbReference>
<name>A0AAD6X1Z5_9AGAR</name>
<sequence>MEIPALLAIFVGWLFLHKAFDASWPVSVSRRVAMLGGRKRRTNAKRTLDDIDNEYSFSQPLEDFLPSASTSATFPTAVERTSADGRRTYTENLPVEPPSPFKRSRLNAILEEPAAMYCDDPPLPALSNFSAFDAELESERYDMDLGGVYDRSATPPPRQKPQNKLKPSDKCMLEWRGLRDEYLHLLLRLEGAADADVELCPSCNETKPTIRCKQCFGGEMYCKACTVKMHAKSPLHIIEEWDGDRFHRTSLQALGLRVQLCHADCVSPVAVDNFVLLDIGCIHELSVDFCGCEQRHSILRRTQLLQNRWYPATHDTPRTAATFYYLNLSLIQTHQAKTTMYDFYTATERATCGSGKKLPNRYPEFLRMVRQWRHLQMLKRSGRGHDPSGVNRTKPGALAVECPACPRPNVNLPDDWENAPPGDRFLYSLFIALDACFRLKRRLVSSELRDPGLGTGWAYFVEQEPYREYLLTTTNETEMSTCSGLAALDYANTKFSRGYSTTGVGMGVCARHEFVQPTGVGDLQKGERYSNMDWVFSAIMRWKDPRLPKVISYDIICQWFQKLFERLRNMPATVRFVIVMTLFRFVIPKLHIHSHTLACQLLFSLNFLLGAGQTDGEGIERPWANLGGVATSTREMGPGSRRDTLDSHLSYWNWSKLIGIADLLRRRLDKAKIEEREQSVAFDAFSEEQGERVEGWRAMVHEFEANPEAPNPYQSSAKIMSEADVRLKLSEEEAARGQSSLHDVSPTGFIYTGLELEEQQRRVRVSTELKKAQTTAQKIDVVAMRRKLTRGITRFRKLQATYMPGALQFLARRPADAEENTGANTAGTSVCALAGGAQEGCGAALLRLRHQLHIKSRFITYKKNNSRHQHANTRSRTLVARNESKIRLHSEKYQTAWGAIRALNGGDESTVGWRKLHQRDIRLMEDAEDLRKRNERRKKEDARRRARERQLIAEGEVIEVAPEDEEGWEDDDGGDYVAGASTENRRVLSWIWTVAGTTESDVEIAEALRIEWAKAYARSRRWKEEVRLLQEEYRRMLLSFEHEAQRWEARVCAIPVGEVEEGYAQGAIAYTLKQAAMYREIAARAVVTMTEVRRGRGQKRTVPMPEEGLGAVPSSGQEEREVGADGGDADEGSGDDSDEGEEGLYGGHSDEEFFMGGEDDDD</sequence>
<feature type="region of interest" description="Disordered" evidence="1">
    <location>
        <begin position="1092"/>
        <end position="1162"/>
    </location>
</feature>